<dbReference type="RefSeq" id="WP_368004695.1">
    <property type="nucleotide sequence ID" value="NZ_JAMXFF010000001.1"/>
</dbReference>
<keyword evidence="3" id="KW-1185">Reference proteome</keyword>
<reference evidence="2 3" key="1">
    <citation type="journal article" date="2022" name="Front. Microbiol.">
        <title>High genomic differentiation and limited gene flow indicate recent cryptic speciation within the genus Laspinema (cyanobacteria).</title>
        <authorList>
            <person name="Stanojkovic A."/>
            <person name="Skoupy S."/>
            <person name="Skaloud P."/>
            <person name="Dvorak P."/>
        </authorList>
    </citation>
    <scope>NUCLEOTIDE SEQUENCE [LARGE SCALE GENOMIC DNA]</scope>
    <source>
        <strain evidence="2 3">D2a</strain>
    </source>
</reference>
<proteinExistence type="predicted"/>
<name>A0ABT2MJN5_9CYAN</name>
<evidence type="ECO:0000256" key="1">
    <source>
        <dbReference type="SAM" id="MobiDB-lite"/>
    </source>
</evidence>
<sequence>MFARVCLHRLEFSKTAFRIVRPNGRESRSPESSTSSGETANGSLTPSRDIENPQRLRRQKQVYLTGLLPGLGVIMATICRLNRGDRSFSSCFDPCLASAPVIPHPVAQARLLLAFTGKAFSR</sequence>
<organism evidence="2 3">
    <name type="scientific">Laspinema palackyanum D2a</name>
    <dbReference type="NCBI Taxonomy" id="2953684"/>
    <lineage>
        <taxon>Bacteria</taxon>
        <taxon>Bacillati</taxon>
        <taxon>Cyanobacteriota</taxon>
        <taxon>Cyanophyceae</taxon>
        <taxon>Oscillatoriophycideae</taxon>
        <taxon>Oscillatoriales</taxon>
        <taxon>Laspinemataceae</taxon>
        <taxon>Laspinema</taxon>
        <taxon>Laspinema palackyanum</taxon>
    </lineage>
</organism>
<feature type="compositionally biased region" description="Low complexity" evidence="1">
    <location>
        <begin position="30"/>
        <end position="39"/>
    </location>
</feature>
<dbReference type="Proteomes" id="UP001525890">
    <property type="component" value="Unassembled WGS sequence"/>
</dbReference>
<evidence type="ECO:0000313" key="3">
    <source>
        <dbReference type="Proteomes" id="UP001525890"/>
    </source>
</evidence>
<gene>
    <name evidence="2" type="ORF">NG799_01195</name>
</gene>
<accession>A0ABT2MJN5</accession>
<feature type="region of interest" description="Disordered" evidence="1">
    <location>
        <begin position="21"/>
        <end position="56"/>
    </location>
</feature>
<comment type="caution">
    <text evidence="2">The sequence shown here is derived from an EMBL/GenBank/DDBJ whole genome shotgun (WGS) entry which is preliminary data.</text>
</comment>
<dbReference type="EMBL" id="JAMXFF010000001">
    <property type="protein sequence ID" value="MCT7964946.1"/>
    <property type="molecule type" value="Genomic_DNA"/>
</dbReference>
<evidence type="ECO:0000313" key="2">
    <source>
        <dbReference type="EMBL" id="MCT7964946.1"/>
    </source>
</evidence>
<protein>
    <submittedName>
        <fullName evidence="2">Uncharacterized protein</fullName>
    </submittedName>
</protein>